<dbReference type="EMBL" id="CP017015">
    <property type="protein sequence ID" value="AOG61022.1"/>
    <property type="molecule type" value="Genomic_DNA"/>
</dbReference>
<dbReference type="InterPro" id="IPR015421">
    <property type="entry name" value="PyrdxlP-dep_Trfase_major"/>
</dbReference>
<organism evidence="6 7">
    <name type="scientific">Spiroplasma helicoides</name>
    <dbReference type="NCBI Taxonomy" id="216938"/>
    <lineage>
        <taxon>Bacteria</taxon>
        <taxon>Bacillati</taxon>
        <taxon>Mycoplasmatota</taxon>
        <taxon>Mollicutes</taxon>
        <taxon>Entomoplasmatales</taxon>
        <taxon>Spiroplasmataceae</taxon>
        <taxon>Spiroplasma</taxon>
    </lineage>
</organism>
<evidence type="ECO:0000256" key="4">
    <source>
        <dbReference type="ARBA" id="ARBA00022898"/>
    </source>
</evidence>
<gene>
    <name evidence="6" type="ORF">SHELI_v1c10750</name>
</gene>
<dbReference type="KEGG" id="shj:SHELI_v1c10750"/>
<dbReference type="PANTHER" id="PTHR42778">
    <property type="entry name" value="2-AMINOETHYLPHOSPHONATE--PYRUVATE TRANSAMINASE"/>
    <property type="match status" value="1"/>
</dbReference>
<dbReference type="PATRIC" id="fig|216938.3.peg.1094"/>
<keyword evidence="7" id="KW-1185">Reference proteome</keyword>
<dbReference type="PANTHER" id="PTHR42778:SF1">
    <property type="entry name" value="2-AMINOETHYLPHOSPHONATE--PYRUVATE TRANSAMINASE"/>
    <property type="match status" value="1"/>
</dbReference>
<dbReference type="OrthoDB" id="389074at2"/>
<comment type="cofactor">
    <cofactor evidence="1">
        <name>pyridoxal 5'-phosphate</name>
        <dbReference type="ChEBI" id="CHEBI:597326"/>
    </cofactor>
</comment>
<dbReference type="GO" id="GO:0008483">
    <property type="term" value="F:transaminase activity"/>
    <property type="evidence" value="ECO:0007669"/>
    <property type="project" value="UniProtKB-KW"/>
</dbReference>
<dbReference type="AlphaFoldDB" id="A0A1B3SM66"/>
<keyword evidence="4" id="KW-0663">Pyridoxal phosphate</keyword>
<dbReference type="InterPro" id="IPR015424">
    <property type="entry name" value="PyrdxlP-dep_Trfase"/>
</dbReference>
<sequence>MKKQILFTPGPQANHGEMTRENIFHRSQQSVELLNKTRDILKKIFGSEYVFAVPSSALELMNIFVTSLNKDLLLNKKIAVIWSGYWSDKIIKVLTDNGFIVDEISEDIRSYNEDQLEEYFKTTKYDLFFGLVCETSNGKLYEYETIYKVMKKYNKLLFLDAVSYAIFYRKNNDLNQHADFVLMSSAKNFLSSPGFAFLTMRKNYTDYEIFAKNTYLSLDLYWHYEQESGQLPHTFHTVLLSYIYEDLLFTYMNKKEICQKIDKLKSIVDTQMKEIGFELYNKENWDVNNLSVYVCSDGIDATKLIKYLEQHDICVGSDMAKINSFRLCISYKNTEEEINLLCKLIKDYINN</sequence>
<dbReference type="Gene3D" id="3.40.640.10">
    <property type="entry name" value="Type I PLP-dependent aspartate aminotransferase-like (Major domain)"/>
    <property type="match status" value="1"/>
</dbReference>
<name>A0A1B3SM66_9MOLU</name>
<dbReference type="STRING" id="216938.SHELI_v1c10750"/>
<evidence type="ECO:0000256" key="3">
    <source>
        <dbReference type="ARBA" id="ARBA00022679"/>
    </source>
</evidence>
<feature type="domain" description="Aminotransferase class V" evidence="5">
    <location>
        <begin position="17"/>
        <end position="340"/>
    </location>
</feature>
<evidence type="ECO:0000313" key="6">
    <source>
        <dbReference type="EMBL" id="AOG61022.1"/>
    </source>
</evidence>
<dbReference type="InterPro" id="IPR000192">
    <property type="entry name" value="Aminotrans_V_dom"/>
</dbReference>
<keyword evidence="2" id="KW-0032">Aminotransferase</keyword>
<protein>
    <recommendedName>
        <fullName evidence="5">Aminotransferase class V domain-containing protein</fullName>
    </recommendedName>
</protein>
<dbReference type="Gene3D" id="3.90.1150.10">
    <property type="entry name" value="Aspartate Aminotransferase, domain 1"/>
    <property type="match status" value="1"/>
</dbReference>
<proteinExistence type="predicted"/>
<dbReference type="Proteomes" id="UP000094378">
    <property type="component" value="Chromosome"/>
</dbReference>
<dbReference type="SUPFAM" id="SSF53383">
    <property type="entry name" value="PLP-dependent transferases"/>
    <property type="match status" value="1"/>
</dbReference>
<dbReference type="Pfam" id="PF00266">
    <property type="entry name" value="Aminotran_5"/>
    <property type="match status" value="1"/>
</dbReference>
<keyword evidence="3" id="KW-0808">Transferase</keyword>
<evidence type="ECO:0000313" key="7">
    <source>
        <dbReference type="Proteomes" id="UP000094378"/>
    </source>
</evidence>
<accession>A0A1B3SM66</accession>
<evidence type="ECO:0000256" key="2">
    <source>
        <dbReference type="ARBA" id="ARBA00022576"/>
    </source>
</evidence>
<reference evidence="6 7" key="1">
    <citation type="submission" date="2016-08" db="EMBL/GenBank/DDBJ databases">
        <title>Complete genome sequence of Spiroplasma helicoides TABS-2 (DSM 22551).</title>
        <authorList>
            <person name="Shen W.-Y."/>
            <person name="Lo W.-S."/>
            <person name="Lai Y.-C."/>
            <person name="Kuo C.-H."/>
        </authorList>
    </citation>
    <scope>NUCLEOTIDE SEQUENCE [LARGE SCALE GENOMIC DNA]</scope>
    <source>
        <strain evidence="6 7">TABS-2</strain>
    </source>
</reference>
<dbReference type="RefSeq" id="WP_069117421.1">
    <property type="nucleotide sequence ID" value="NZ_CP017015.1"/>
</dbReference>
<dbReference type="InterPro" id="IPR015422">
    <property type="entry name" value="PyrdxlP-dep_Trfase_small"/>
</dbReference>
<evidence type="ECO:0000256" key="1">
    <source>
        <dbReference type="ARBA" id="ARBA00001933"/>
    </source>
</evidence>
<evidence type="ECO:0000259" key="5">
    <source>
        <dbReference type="Pfam" id="PF00266"/>
    </source>
</evidence>